<dbReference type="Gene3D" id="3.40.640.10">
    <property type="entry name" value="Type I PLP-dependent aspartate aminotransferase-like (Major domain)"/>
    <property type="match status" value="1"/>
</dbReference>
<keyword evidence="4 8" id="KW-0032">Aminotransferase</keyword>
<dbReference type="Pfam" id="PF00155">
    <property type="entry name" value="Aminotran_1_2"/>
    <property type="match status" value="1"/>
</dbReference>
<keyword evidence="6" id="KW-0663">Pyridoxal phosphate</keyword>
<dbReference type="Gene3D" id="3.90.1150.10">
    <property type="entry name" value="Aspartate Aminotransferase, domain 1"/>
    <property type="match status" value="1"/>
</dbReference>
<dbReference type="PANTHER" id="PTHR11879">
    <property type="entry name" value="ASPARTATE AMINOTRANSFERASE"/>
    <property type="match status" value="1"/>
</dbReference>
<evidence type="ECO:0000256" key="2">
    <source>
        <dbReference type="ARBA" id="ARBA00007441"/>
    </source>
</evidence>
<dbReference type="EMBL" id="JXTI01000070">
    <property type="protein sequence ID" value="KWX13408.1"/>
    <property type="molecule type" value="Genomic_DNA"/>
</dbReference>
<gene>
    <name evidence="10" type="ORF">QR46_2585</name>
</gene>
<dbReference type="GO" id="GO:0005739">
    <property type="term" value="C:mitochondrion"/>
    <property type="evidence" value="ECO:0007669"/>
    <property type="project" value="TreeGrafter"/>
</dbReference>
<dbReference type="VEuPathDB" id="GiardiaDB:QR46_2585"/>
<comment type="subunit">
    <text evidence="3 8">Homodimer.</text>
</comment>
<dbReference type="Proteomes" id="UP000070089">
    <property type="component" value="Unassembled WGS sequence"/>
</dbReference>
<dbReference type="GO" id="GO:0006520">
    <property type="term" value="P:amino acid metabolic process"/>
    <property type="evidence" value="ECO:0007669"/>
    <property type="project" value="InterPro"/>
</dbReference>
<dbReference type="OrthoDB" id="6752799at2759"/>
<dbReference type="EC" id="2.6.1.1" evidence="8"/>
<dbReference type="FunFam" id="3.40.640.10:FF:000216">
    <property type="entry name" value="Aspartate aminotransferase"/>
    <property type="match status" value="1"/>
</dbReference>
<organism evidence="10 11">
    <name type="scientific">Giardia duodenalis assemblage B</name>
    <dbReference type="NCBI Taxonomy" id="1394984"/>
    <lineage>
        <taxon>Eukaryota</taxon>
        <taxon>Metamonada</taxon>
        <taxon>Diplomonadida</taxon>
        <taxon>Hexamitidae</taxon>
        <taxon>Giardiinae</taxon>
        <taxon>Giardia</taxon>
    </lineage>
</organism>
<name>A0A132NTM9_GIAIN</name>
<dbReference type="SUPFAM" id="SSF53383">
    <property type="entry name" value="PLP-dependent transferases"/>
    <property type="match status" value="1"/>
</dbReference>
<comment type="miscellaneous">
    <text evidence="8">In eukaryotes there are cytoplasmic, mitochondrial and chloroplastic isozymes.</text>
</comment>
<evidence type="ECO:0000256" key="3">
    <source>
        <dbReference type="ARBA" id="ARBA00011738"/>
    </source>
</evidence>
<protein>
    <recommendedName>
        <fullName evidence="8">Aspartate aminotransferase</fullName>
        <ecNumber evidence="8">2.6.1.1</ecNumber>
    </recommendedName>
</protein>
<sequence>MSVFSGFPASPPDAILNLTALYNADPNPKKVNLGVGAYRDENGKPWILPAVKEAEAIISADLSKYNKEYPPVAGFPLFLEAAQLLMFGKDSKASQEGRIASCQSLSGTGSLHIGFEFLHLWMPKAEFYMPSTTWPNHYGIYDKVFNKLRVPYKEYTYLRKDGELEIDFTSTKKDIQSAPEKSIFLFHACAHNPSGIDFTEAQWRELLPIMKEKKHIAFFDSAYQGFATGSFEADAFAVRMFVDAGVEILVAQSFSKNFGLYGERIGCIHVVHAGVEGSVEKNKALSAAMVSGMTLQIRKTWSMSAIHGAYIVQTIVHDKRLLQMFYDNVKEMSARIHRMRTLLHGSLTKHKTPGPGSKGTWDHILTAIGMFTFTGLTPEHVDHLKDKWSIYLVKAGGRMSMCGLTESNCDYVAEAIHDAVTKFPFKK</sequence>
<proteinExistence type="inferred from homology"/>
<dbReference type="PANTHER" id="PTHR11879:SF22">
    <property type="entry name" value="ASPARTATE AMINOTRANSFERASE, MITOCHONDRIAL"/>
    <property type="match status" value="1"/>
</dbReference>
<dbReference type="GO" id="GO:0004069">
    <property type="term" value="F:L-aspartate:2-oxoglutarate aminotransferase activity"/>
    <property type="evidence" value="ECO:0007669"/>
    <property type="project" value="UniProtKB-EC"/>
</dbReference>
<evidence type="ECO:0000313" key="10">
    <source>
        <dbReference type="EMBL" id="KWX13408.1"/>
    </source>
</evidence>
<evidence type="ECO:0000256" key="5">
    <source>
        <dbReference type="ARBA" id="ARBA00022679"/>
    </source>
</evidence>
<dbReference type="InterPro" id="IPR004838">
    <property type="entry name" value="NHTrfase_class1_PyrdxlP-BS"/>
</dbReference>
<dbReference type="InterPro" id="IPR015422">
    <property type="entry name" value="PyrdxlP-dep_Trfase_small"/>
</dbReference>
<comment type="catalytic activity">
    <reaction evidence="7 8">
        <text>L-aspartate + 2-oxoglutarate = oxaloacetate + L-glutamate</text>
        <dbReference type="Rhea" id="RHEA:21824"/>
        <dbReference type="ChEBI" id="CHEBI:16452"/>
        <dbReference type="ChEBI" id="CHEBI:16810"/>
        <dbReference type="ChEBI" id="CHEBI:29985"/>
        <dbReference type="ChEBI" id="CHEBI:29991"/>
        <dbReference type="EC" id="2.6.1.1"/>
    </reaction>
</comment>
<dbReference type="InterPro" id="IPR015421">
    <property type="entry name" value="PyrdxlP-dep_Trfase_major"/>
</dbReference>
<keyword evidence="5 8" id="KW-0808">Transferase</keyword>
<comment type="caution">
    <text evidence="10">The sequence shown here is derived from an EMBL/GenBank/DDBJ whole genome shotgun (WGS) entry which is preliminary data.</text>
</comment>
<dbReference type="InterPro" id="IPR004839">
    <property type="entry name" value="Aminotransferase_I/II_large"/>
</dbReference>
<dbReference type="CDD" id="cd00609">
    <property type="entry name" value="AAT_like"/>
    <property type="match status" value="1"/>
</dbReference>
<dbReference type="AlphaFoldDB" id="A0A132NTM9"/>
<evidence type="ECO:0000259" key="9">
    <source>
        <dbReference type="Pfam" id="PF00155"/>
    </source>
</evidence>
<feature type="domain" description="Aminotransferase class I/classII large" evidence="9">
    <location>
        <begin position="29"/>
        <end position="416"/>
    </location>
</feature>
<dbReference type="InterPro" id="IPR000796">
    <property type="entry name" value="Asp_trans"/>
</dbReference>
<reference evidence="10 11" key="1">
    <citation type="journal article" date="2015" name="Mol. Biochem. Parasitol.">
        <title>Identification of polymorphic genes for use in assemblage B genotyping assays through comparative genomics of multiple assemblage B Giardia duodenalis isolates.</title>
        <authorList>
            <person name="Wielinga C."/>
            <person name="Thompson R.C."/>
            <person name="Monis P."/>
            <person name="Ryan U."/>
        </authorList>
    </citation>
    <scope>NUCLEOTIDE SEQUENCE [LARGE SCALE GENOMIC DNA]</scope>
    <source>
        <strain evidence="10 11">BAH15c1</strain>
    </source>
</reference>
<evidence type="ECO:0000313" key="11">
    <source>
        <dbReference type="Proteomes" id="UP000070089"/>
    </source>
</evidence>
<evidence type="ECO:0000256" key="8">
    <source>
        <dbReference type="RuleBase" id="RU000480"/>
    </source>
</evidence>
<comment type="cofactor">
    <cofactor evidence="1">
        <name>pyridoxal 5'-phosphate</name>
        <dbReference type="ChEBI" id="CHEBI:597326"/>
    </cofactor>
</comment>
<evidence type="ECO:0000256" key="1">
    <source>
        <dbReference type="ARBA" id="ARBA00001933"/>
    </source>
</evidence>
<evidence type="ECO:0000256" key="7">
    <source>
        <dbReference type="ARBA" id="ARBA00049185"/>
    </source>
</evidence>
<accession>A0A132NTM9</accession>
<evidence type="ECO:0000256" key="4">
    <source>
        <dbReference type="ARBA" id="ARBA00022576"/>
    </source>
</evidence>
<dbReference type="InterPro" id="IPR015424">
    <property type="entry name" value="PyrdxlP-dep_Trfase"/>
</dbReference>
<evidence type="ECO:0000256" key="6">
    <source>
        <dbReference type="ARBA" id="ARBA00022898"/>
    </source>
</evidence>
<comment type="similarity">
    <text evidence="2">Belongs to the class-I pyridoxal-phosphate-dependent aminotransferase family.</text>
</comment>
<dbReference type="PROSITE" id="PS00105">
    <property type="entry name" value="AA_TRANSFER_CLASS_1"/>
    <property type="match status" value="1"/>
</dbReference>
<dbReference type="NCBIfam" id="NF006719">
    <property type="entry name" value="PRK09257.1"/>
    <property type="match status" value="1"/>
</dbReference>
<dbReference type="GO" id="GO:0030170">
    <property type="term" value="F:pyridoxal phosphate binding"/>
    <property type="evidence" value="ECO:0007669"/>
    <property type="project" value="InterPro"/>
</dbReference>
<dbReference type="PRINTS" id="PR00799">
    <property type="entry name" value="TRANSAMINASE"/>
</dbReference>